<keyword evidence="3" id="KW-1185">Reference proteome</keyword>
<proteinExistence type="predicted"/>
<feature type="compositionally biased region" description="Acidic residues" evidence="1">
    <location>
        <begin position="394"/>
        <end position="426"/>
    </location>
</feature>
<protein>
    <submittedName>
        <fullName evidence="2">Uncharacterized protein</fullName>
    </submittedName>
</protein>
<name>K1WVA2_TRIAC</name>
<evidence type="ECO:0000313" key="2">
    <source>
        <dbReference type="EMBL" id="EKD04754.1"/>
    </source>
</evidence>
<accession>K1WVA2</accession>
<sequence>MLEFFPNVHSIHFDTTGDSYLRAMHKGGPGRAADELRMEEEIRIDRLTFCPPRERYLPEGLNYECWYHLEGVTADQWSTAFFDRDDRGELILPDVLRLPAYQLSVWNIDGGNPEWFHVLRRRKAMGIRTRNIRWRIASFDELDMLAETAGVGLRSLEVSCYIQVFEDTSQTATAIMNRIDATRFPDLQTLTLHIDFPSLTAPTPLIAPEWLYKDMPPHLSSIQLDLVLDTWQVDETEGFLPMEYVEYVFEERAPRKFIIDVRTKFGGDFSFFVNTEYYDDNGVVDYPRSNSSFIDFLLFEPLSVARGDSSSSSIDLSSGDDYESDLEDEPESESGEEESSAQSEAEESVDDIADDESMRGSEESRYDEYGLGYDDEGASAQEDDDESRSGSEELCYDEYGSQEEGQDEDASAEDVYMESDDYPSSD</sequence>
<feature type="compositionally biased region" description="Acidic residues" evidence="1">
    <location>
        <begin position="373"/>
        <end position="386"/>
    </location>
</feature>
<evidence type="ECO:0000256" key="1">
    <source>
        <dbReference type="SAM" id="MobiDB-lite"/>
    </source>
</evidence>
<feature type="compositionally biased region" description="Basic and acidic residues" evidence="1">
    <location>
        <begin position="356"/>
        <end position="368"/>
    </location>
</feature>
<dbReference type="HOGENOM" id="CLU_548828_0_0_1"/>
<dbReference type="AlphaFoldDB" id="K1WVA2"/>
<reference evidence="2 3" key="1">
    <citation type="journal article" date="2012" name="Eukaryot. Cell">
        <title>Genome sequence of the Trichosporon asahii environmental strain CBS 8904.</title>
        <authorList>
            <person name="Yang R.Y."/>
            <person name="Li H.T."/>
            <person name="Zhu H."/>
            <person name="Zhou G.P."/>
            <person name="Wang M."/>
            <person name="Wang L."/>
        </authorList>
    </citation>
    <scope>NUCLEOTIDE SEQUENCE [LARGE SCALE GENOMIC DNA]</scope>
    <source>
        <strain evidence="2 3">CBS 8904</strain>
    </source>
</reference>
<evidence type="ECO:0000313" key="3">
    <source>
        <dbReference type="Proteomes" id="UP000006757"/>
    </source>
</evidence>
<feature type="compositionally biased region" description="Low complexity" evidence="1">
    <location>
        <begin position="308"/>
        <end position="317"/>
    </location>
</feature>
<dbReference type="Proteomes" id="UP000006757">
    <property type="component" value="Unassembled WGS sequence"/>
</dbReference>
<dbReference type="EMBL" id="AMBO01000191">
    <property type="protein sequence ID" value="EKD04754.1"/>
    <property type="molecule type" value="Genomic_DNA"/>
</dbReference>
<organism evidence="2 3">
    <name type="scientific">Trichosporon asahii var. asahii (strain CBS 8904)</name>
    <name type="common">Yeast</name>
    <dbReference type="NCBI Taxonomy" id="1220162"/>
    <lineage>
        <taxon>Eukaryota</taxon>
        <taxon>Fungi</taxon>
        <taxon>Dikarya</taxon>
        <taxon>Basidiomycota</taxon>
        <taxon>Agaricomycotina</taxon>
        <taxon>Tremellomycetes</taxon>
        <taxon>Trichosporonales</taxon>
        <taxon>Trichosporonaceae</taxon>
        <taxon>Trichosporon</taxon>
    </lineage>
</organism>
<feature type="region of interest" description="Disordered" evidence="1">
    <location>
        <begin position="306"/>
        <end position="426"/>
    </location>
</feature>
<feature type="compositionally biased region" description="Acidic residues" evidence="1">
    <location>
        <begin position="318"/>
        <end position="355"/>
    </location>
</feature>
<gene>
    <name evidence="2" type="ORF">A1Q2_00984</name>
</gene>
<comment type="caution">
    <text evidence="2">The sequence shown here is derived from an EMBL/GenBank/DDBJ whole genome shotgun (WGS) entry which is preliminary data.</text>
</comment>
<dbReference type="InParanoid" id="K1WVA2"/>